<dbReference type="AlphaFoldDB" id="A0A975IPU5"/>
<dbReference type="Gene3D" id="3.30.1180.20">
    <property type="entry name" value="Dihydroxyacetone kinase, domain 2"/>
    <property type="match status" value="1"/>
</dbReference>
<dbReference type="InterPro" id="IPR004006">
    <property type="entry name" value="DhaK_dom"/>
</dbReference>
<protein>
    <submittedName>
        <fullName evidence="2">Dihydroxyacetone kinase subunit DhaK</fullName>
    </submittedName>
</protein>
<organism evidence="2 3">
    <name type="scientific">Agromyces archimandritae</name>
    <dbReference type="NCBI Taxonomy" id="2781962"/>
    <lineage>
        <taxon>Bacteria</taxon>
        <taxon>Bacillati</taxon>
        <taxon>Actinomycetota</taxon>
        <taxon>Actinomycetes</taxon>
        <taxon>Micrococcales</taxon>
        <taxon>Microbacteriaceae</taxon>
        <taxon>Agromyces</taxon>
    </lineage>
</organism>
<evidence type="ECO:0000313" key="3">
    <source>
        <dbReference type="Proteomes" id="UP000671914"/>
    </source>
</evidence>
<sequence>MMQIHDDPARLVHDAVEGAIAESRGALILVEEPLHVHRRPAPGDATVAVVSGGGSGHEPLHLGLVGPGMLDAAVPGQVFASPTTAQVLAAIESVDRGAGVVLIVKNYTGDVLNFRFAAENAEDAGRAVEVVVVADDIATESAQGPGRRGTGATLLVEKLAGAAAARGLPLADVARIARSAADRARSLAVAFRSATLPGQNDESFVLPTGSVEFGVGIHGERGEEIAWEGDGSALIDLLVARLYEATGLASGDEAIALVNGLGGTPALQLEAANAYLRRSLGARGVGVVRSLTGNLVTALDMQGVSITLLRLGDDDLDLELWDAPVRTAALSW</sequence>
<dbReference type="PROSITE" id="PS51481">
    <property type="entry name" value="DHAK"/>
    <property type="match status" value="1"/>
</dbReference>
<dbReference type="EMBL" id="CP071696">
    <property type="protein sequence ID" value="QTX05659.1"/>
    <property type="molecule type" value="Genomic_DNA"/>
</dbReference>
<dbReference type="GO" id="GO:0019563">
    <property type="term" value="P:glycerol catabolic process"/>
    <property type="evidence" value="ECO:0007669"/>
    <property type="project" value="TreeGrafter"/>
</dbReference>
<proteinExistence type="predicted"/>
<dbReference type="FunFam" id="3.40.50.10440:FF:000001">
    <property type="entry name" value="Dihydroxyacetone kinase, DhaK subunit"/>
    <property type="match status" value="1"/>
</dbReference>
<name>A0A975IPU5_9MICO</name>
<accession>A0A975IPU5</accession>
<keyword evidence="3" id="KW-1185">Reference proteome</keyword>
<feature type="domain" description="DhaK" evidence="1">
    <location>
        <begin position="7"/>
        <end position="332"/>
    </location>
</feature>
<dbReference type="Proteomes" id="UP000671914">
    <property type="component" value="Chromosome"/>
</dbReference>
<keyword evidence="2" id="KW-0418">Kinase</keyword>
<dbReference type="SUPFAM" id="SSF82549">
    <property type="entry name" value="DAK1/DegV-like"/>
    <property type="match status" value="1"/>
</dbReference>
<evidence type="ECO:0000313" key="2">
    <source>
        <dbReference type="EMBL" id="QTX05659.1"/>
    </source>
</evidence>
<keyword evidence="2" id="KW-0808">Transferase</keyword>
<dbReference type="InterPro" id="IPR050861">
    <property type="entry name" value="Dihydroxyacetone_Kinase"/>
</dbReference>
<gene>
    <name evidence="2" type="ORF">G127AT_05490</name>
</gene>
<dbReference type="GO" id="GO:0005829">
    <property type="term" value="C:cytosol"/>
    <property type="evidence" value="ECO:0007669"/>
    <property type="project" value="TreeGrafter"/>
</dbReference>
<evidence type="ECO:0000259" key="1">
    <source>
        <dbReference type="PROSITE" id="PS51481"/>
    </source>
</evidence>
<dbReference type="PANTHER" id="PTHR28629">
    <property type="entry name" value="TRIOKINASE/FMN CYCLASE"/>
    <property type="match status" value="1"/>
</dbReference>
<dbReference type="GO" id="GO:0004371">
    <property type="term" value="F:glycerone kinase activity"/>
    <property type="evidence" value="ECO:0007669"/>
    <property type="project" value="InterPro"/>
</dbReference>
<dbReference type="PANTHER" id="PTHR28629:SF4">
    <property type="entry name" value="TRIOKINASE_FMN CYCLASE"/>
    <property type="match status" value="1"/>
</dbReference>
<dbReference type="KEGG" id="aarc:G127AT_05490"/>
<dbReference type="Gene3D" id="3.40.50.10440">
    <property type="entry name" value="Dihydroxyacetone kinase, domain 1"/>
    <property type="match status" value="1"/>
</dbReference>
<dbReference type="Pfam" id="PF02733">
    <property type="entry name" value="Dak1"/>
    <property type="match status" value="1"/>
</dbReference>
<reference evidence="2" key="1">
    <citation type="submission" date="2021-03" db="EMBL/GenBank/DDBJ databases">
        <title>Agromyces archimandritus sp. nov., isolated from the cockroach Archimandrita tessellata.</title>
        <authorList>
            <person name="Guzman J."/>
            <person name="Ortuzar M."/>
            <person name="Poehlein A."/>
            <person name="Daniel R."/>
            <person name="Trujillo M."/>
            <person name="Vilcinskas A."/>
        </authorList>
    </citation>
    <scope>NUCLEOTIDE SEQUENCE</scope>
    <source>
        <strain evidence="2">G127AT</strain>
    </source>
</reference>